<sequence>GEEEIDPGMVINHVVLQEMEVNEAQLEDESVRTLFKWLTSGEKPVKCSKDGPDLYIYWCNFRDFRIFGKNVYRCYDKSECGVHFQYVTPTSAAHVRASAPVDRAPEPVHRASSPVDRAPAPLKNQKMNKLYN</sequence>
<name>A0A3M7RQD1_BRAPC</name>
<organism evidence="2 3">
    <name type="scientific">Brachionus plicatilis</name>
    <name type="common">Marine rotifer</name>
    <name type="synonym">Brachionus muelleri</name>
    <dbReference type="NCBI Taxonomy" id="10195"/>
    <lineage>
        <taxon>Eukaryota</taxon>
        <taxon>Metazoa</taxon>
        <taxon>Spiralia</taxon>
        <taxon>Gnathifera</taxon>
        <taxon>Rotifera</taxon>
        <taxon>Eurotatoria</taxon>
        <taxon>Monogononta</taxon>
        <taxon>Pseudotrocha</taxon>
        <taxon>Ploima</taxon>
        <taxon>Brachionidae</taxon>
        <taxon>Brachionus</taxon>
    </lineage>
</organism>
<protein>
    <submittedName>
        <fullName evidence="2">Uncharacterized protein</fullName>
    </submittedName>
</protein>
<proteinExistence type="predicted"/>
<evidence type="ECO:0000313" key="2">
    <source>
        <dbReference type="EMBL" id="RNA25498.1"/>
    </source>
</evidence>
<gene>
    <name evidence="2" type="ORF">BpHYR1_010423</name>
</gene>
<comment type="caution">
    <text evidence="2">The sequence shown here is derived from an EMBL/GenBank/DDBJ whole genome shotgun (WGS) entry which is preliminary data.</text>
</comment>
<evidence type="ECO:0000256" key="1">
    <source>
        <dbReference type="SAM" id="MobiDB-lite"/>
    </source>
</evidence>
<feature type="region of interest" description="Disordered" evidence="1">
    <location>
        <begin position="97"/>
        <end position="132"/>
    </location>
</feature>
<evidence type="ECO:0000313" key="3">
    <source>
        <dbReference type="Proteomes" id="UP000276133"/>
    </source>
</evidence>
<feature type="non-terminal residue" evidence="2">
    <location>
        <position position="1"/>
    </location>
</feature>
<dbReference type="EMBL" id="REGN01002920">
    <property type="protein sequence ID" value="RNA25498.1"/>
    <property type="molecule type" value="Genomic_DNA"/>
</dbReference>
<accession>A0A3M7RQD1</accession>
<dbReference type="Proteomes" id="UP000276133">
    <property type="component" value="Unassembled WGS sequence"/>
</dbReference>
<keyword evidence="3" id="KW-1185">Reference proteome</keyword>
<reference evidence="2 3" key="1">
    <citation type="journal article" date="2018" name="Sci. Rep.">
        <title>Genomic signatures of local adaptation to the degree of environmental predictability in rotifers.</title>
        <authorList>
            <person name="Franch-Gras L."/>
            <person name="Hahn C."/>
            <person name="Garcia-Roger E.M."/>
            <person name="Carmona M.J."/>
            <person name="Serra M."/>
            <person name="Gomez A."/>
        </authorList>
    </citation>
    <scope>NUCLEOTIDE SEQUENCE [LARGE SCALE GENOMIC DNA]</scope>
    <source>
        <strain evidence="2">HYR1</strain>
    </source>
</reference>
<dbReference type="AlphaFoldDB" id="A0A3M7RQD1"/>